<keyword evidence="3" id="KW-1185">Reference proteome</keyword>
<evidence type="ECO:0000256" key="1">
    <source>
        <dbReference type="SAM" id="MobiDB-lite"/>
    </source>
</evidence>
<feature type="region of interest" description="Disordered" evidence="1">
    <location>
        <begin position="140"/>
        <end position="217"/>
    </location>
</feature>
<reference evidence="2" key="1">
    <citation type="submission" date="2018-05" db="EMBL/GenBank/DDBJ databases">
        <authorList>
            <person name="Pedro S.L.S."/>
            <person name="Freitas R.C."/>
            <person name="Barreto A.S."/>
            <person name="Lima A.O.S."/>
        </authorList>
    </citation>
    <scope>NUCLEOTIDE SEQUENCE</scope>
    <source>
        <strain evidence="2">BP203</strain>
        <tissue evidence="2">Muscle</tissue>
    </source>
</reference>
<evidence type="ECO:0000313" key="2">
    <source>
        <dbReference type="EMBL" id="NIG59908.1"/>
    </source>
</evidence>
<name>A0ABX0S4B9_PONBL</name>
<dbReference type="EMBL" id="PGGH01139067">
    <property type="protein sequence ID" value="NIG59908.1"/>
    <property type="molecule type" value="Genomic_DNA"/>
</dbReference>
<protein>
    <submittedName>
        <fullName evidence="2">Vascular endothelial growth factor receptor 3-like</fullName>
    </submittedName>
</protein>
<comment type="caution">
    <text evidence="2">The sequence shown here is derived from an EMBL/GenBank/DDBJ whole genome shotgun (WGS) entry which is preliminary data.</text>
</comment>
<sequence length="217" mass="23759">MLSCWAGDPKERPAFSDLVEILGDLLQGGGHQEEEDCVVSCGSQSSEEGSFLQASTTALHVMETDADMEDSPPSLHRHSLAARYYNCVSFPGCLARGTQTQGPFRMKTFEEFPMTLTTYKASVDSQTDSGMVLASEEFERLESRHRQESGLSSCKGPGRNMDVTMAHPDPPGRRQRPDPGTQGQVFYNSEYGELAGPPEESDSIPSAQVPFFTDSSY</sequence>
<accession>A0ABX0S4B9</accession>
<evidence type="ECO:0000313" key="3">
    <source>
        <dbReference type="Proteomes" id="UP001165941"/>
    </source>
</evidence>
<gene>
    <name evidence="2" type="ORF">BU61_3520</name>
</gene>
<proteinExistence type="predicted"/>
<dbReference type="Proteomes" id="UP001165941">
    <property type="component" value="Unassembled WGS sequence"/>
</dbReference>
<organism evidence="2 3">
    <name type="scientific">Pontoporia blainvillei</name>
    <name type="common">Franciscana</name>
    <name type="synonym">Delphinus blainvillei</name>
    <dbReference type="NCBI Taxonomy" id="48723"/>
    <lineage>
        <taxon>Eukaryota</taxon>
        <taxon>Metazoa</taxon>
        <taxon>Chordata</taxon>
        <taxon>Craniata</taxon>
        <taxon>Vertebrata</taxon>
        <taxon>Euteleostomi</taxon>
        <taxon>Mammalia</taxon>
        <taxon>Eutheria</taxon>
        <taxon>Laurasiatheria</taxon>
        <taxon>Artiodactyla</taxon>
        <taxon>Whippomorpha</taxon>
        <taxon>Cetacea</taxon>
        <taxon>Odontoceti</taxon>
        <taxon>Pontoporiidae</taxon>
        <taxon>Pontoporia</taxon>
    </lineage>
</organism>